<evidence type="ECO:0000256" key="1">
    <source>
        <dbReference type="SAM" id="MobiDB-lite"/>
    </source>
</evidence>
<evidence type="ECO:0000313" key="2">
    <source>
        <dbReference type="EMBL" id="KAF2714033.1"/>
    </source>
</evidence>
<proteinExistence type="predicted"/>
<organism evidence="2 3">
    <name type="scientific">Pleomassaria siparia CBS 279.74</name>
    <dbReference type="NCBI Taxonomy" id="1314801"/>
    <lineage>
        <taxon>Eukaryota</taxon>
        <taxon>Fungi</taxon>
        <taxon>Dikarya</taxon>
        <taxon>Ascomycota</taxon>
        <taxon>Pezizomycotina</taxon>
        <taxon>Dothideomycetes</taxon>
        <taxon>Pleosporomycetidae</taxon>
        <taxon>Pleosporales</taxon>
        <taxon>Pleomassariaceae</taxon>
        <taxon>Pleomassaria</taxon>
    </lineage>
</organism>
<dbReference type="EMBL" id="MU005765">
    <property type="protein sequence ID" value="KAF2714033.1"/>
    <property type="molecule type" value="Genomic_DNA"/>
</dbReference>
<evidence type="ECO:0000313" key="3">
    <source>
        <dbReference type="Proteomes" id="UP000799428"/>
    </source>
</evidence>
<accession>A0A6G1KN22</accession>
<dbReference type="AlphaFoldDB" id="A0A6G1KN22"/>
<gene>
    <name evidence="2" type="ORF">K504DRAFT_153555</name>
</gene>
<feature type="region of interest" description="Disordered" evidence="1">
    <location>
        <begin position="69"/>
        <end position="95"/>
    </location>
</feature>
<dbReference type="Proteomes" id="UP000799428">
    <property type="component" value="Unassembled WGS sequence"/>
</dbReference>
<dbReference type="OrthoDB" id="427924at2759"/>
<reference evidence="2" key="1">
    <citation type="journal article" date="2020" name="Stud. Mycol.">
        <title>101 Dothideomycetes genomes: a test case for predicting lifestyles and emergence of pathogens.</title>
        <authorList>
            <person name="Haridas S."/>
            <person name="Albert R."/>
            <person name="Binder M."/>
            <person name="Bloem J."/>
            <person name="Labutti K."/>
            <person name="Salamov A."/>
            <person name="Andreopoulos B."/>
            <person name="Baker S."/>
            <person name="Barry K."/>
            <person name="Bills G."/>
            <person name="Bluhm B."/>
            <person name="Cannon C."/>
            <person name="Castanera R."/>
            <person name="Culley D."/>
            <person name="Daum C."/>
            <person name="Ezra D."/>
            <person name="Gonzalez J."/>
            <person name="Henrissat B."/>
            <person name="Kuo A."/>
            <person name="Liang C."/>
            <person name="Lipzen A."/>
            <person name="Lutzoni F."/>
            <person name="Magnuson J."/>
            <person name="Mondo S."/>
            <person name="Nolan M."/>
            <person name="Ohm R."/>
            <person name="Pangilinan J."/>
            <person name="Park H.-J."/>
            <person name="Ramirez L."/>
            <person name="Alfaro M."/>
            <person name="Sun H."/>
            <person name="Tritt A."/>
            <person name="Yoshinaga Y."/>
            <person name="Zwiers L.-H."/>
            <person name="Turgeon B."/>
            <person name="Goodwin S."/>
            <person name="Spatafora J."/>
            <person name="Crous P."/>
            <person name="Grigoriev I."/>
        </authorList>
    </citation>
    <scope>NUCLEOTIDE SEQUENCE</scope>
    <source>
        <strain evidence="2">CBS 279.74</strain>
    </source>
</reference>
<protein>
    <submittedName>
        <fullName evidence="2">Uncharacterized protein</fullName>
    </submittedName>
</protein>
<feature type="compositionally biased region" description="Polar residues" evidence="1">
    <location>
        <begin position="69"/>
        <end position="86"/>
    </location>
</feature>
<name>A0A6G1KN22_9PLEO</name>
<sequence length="103" mass="11664">MPCHSYVIVLGRRNCIGTSMFLSMYPVYRNFEPSVGHSKSSRPTPCPHPTHILHIDILDSQTPKQITCNNNRPNPQSMQRTDNNTTHTRKNSKQSNMVIAICA</sequence>
<keyword evidence="3" id="KW-1185">Reference proteome</keyword>